<evidence type="ECO:0000256" key="3">
    <source>
        <dbReference type="ARBA" id="ARBA00023125"/>
    </source>
</evidence>
<dbReference type="AlphaFoldDB" id="A0A0R2EYN1"/>
<dbReference type="PRINTS" id="PR00040">
    <property type="entry name" value="HTHMERR"/>
</dbReference>
<evidence type="ECO:0000256" key="4">
    <source>
        <dbReference type="ARBA" id="ARBA00023163"/>
    </source>
</evidence>
<dbReference type="Proteomes" id="UP000050865">
    <property type="component" value="Unassembled WGS sequence"/>
</dbReference>
<gene>
    <name evidence="7" type="ORF">FC75_GL000843</name>
</gene>
<dbReference type="GO" id="GO:0003677">
    <property type="term" value="F:DNA binding"/>
    <property type="evidence" value="ECO:0007669"/>
    <property type="project" value="UniProtKB-KW"/>
</dbReference>
<dbReference type="SMART" id="SM00422">
    <property type="entry name" value="HTH_MERR"/>
    <property type="match status" value="1"/>
</dbReference>
<keyword evidence="1" id="KW-0678">Repressor</keyword>
<keyword evidence="3" id="KW-0238">DNA-binding</keyword>
<evidence type="ECO:0000256" key="1">
    <source>
        <dbReference type="ARBA" id="ARBA00022491"/>
    </source>
</evidence>
<protein>
    <submittedName>
        <fullName evidence="7">Transcriptional regulator</fullName>
    </submittedName>
</protein>
<keyword evidence="4" id="KW-0804">Transcription</keyword>
<dbReference type="InterPro" id="IPR047057">
    <property type="entry name" value="MerR_fam"/>
</dbReference>
<keyword evidence="8" id="KW-1185">Reference proteome</keyword>
<organism evidence="7 8">
    <name type="scientific">Lacticaseibacillus camelliae DSM 22697 = JCM 13995</name>
    <dbReference type="NCBI Taxonomy" id="1423730"/>
    <lineage>
        <taxon>Bacteria</taxon>
        <taxon>Bacillati</taxon>
        <taxon>Bacillota</taxon>
        <taxon>Bacilli</taxon>
        <taxon>Lactobacillales</taxon>
        <taxon>Lactobacillaceae</taxon>
        <taxon>Lacticaseibacillus</taxon>
    </lineage>
</organism>
<proteinExistence type="predicted"/>
<dbReference type="GO" id="GO:0003700">
    <property type="term" value="F:DNA-binding transcription factor activity"/>
    <property type="evidence" value="ECO:0007669"/>
    <property type="project" value="InterPro"/>
</dbReference>
<dbReference type="PANTHER" id="PTHR30204">
    <property type="entry name" value="REDOX-CYCLING DRUG-SENSING TRANSCRIPTIONAL ACTIVATOR SOXR"/>
    <property type="match status" value="1"/>
</dbReference>
<feature type="domain" description="HTH merR-type" evidence="6">
    <location>
        <begin position="2"/>
        <end position="71"/>
    </location>
</feature>
<dbReference type="RefSeq" id="WP_054662644.1">
    <property type="nucleotide sequence ID" value="NZ_AYZJ01000098.1"/>
</dbReference>
<dbReference type="InterPro" id="IPR000551">
    <property type="entry name" value="MerR-type_HTH_dom"/>
</dbReference>
<evidence type="ECO:0000313" key="7">
    <source>
        <dbReference type="EMBL" id="KRN18151.1"/>
    </source>
</evidence>
<dbReference type="PANTHER" id="PTHR30204:SF69">
    <property type="entry name" value="MERR-FAMILY TRANSCRIPTIONAL REGULATOR"/>
    <property type="match status" value="1"/>
</dbReference>
<dbReference type="STRING" id="1423730.FC75_GL000843"/>
<dbReference type="EMBL" id="AYZJ01000098">
    <property type="protein sequence ID" value="KRN18151.1"/>
    <property type="molecule type" value="Genomic_DNA"/>
</dbReference>
<dbReference type="PROSITE" id="PS50937">
    <property type="entry name" value="HTH_MERR_2"/>
    <property type="match status" value="1"/>
</dbReference>
<dbReference type="InterPro" id="IPR009061">
    <property type="entry name" value="DNA-bd_dom_put_sf"/>
</dbReference>
<dbReference type="CDD" id="cd01109">
    <property type="entry name" value="HTH_YyaN"/>
    <property type="match status" value="1"/>
</dbReference>
<dbReference type="Gene3D" id="1.10.1660.10">
    <property type="match status" value="1"/>
</dbReference>
<comment type="caution">
    <text evidence="7">The sequence shown here is derived from an EMBL/GenBank/DDBJ whole genome shotgun (WGS) entry which is preliminary data.</text>
</comment>
<dbReference type="Pfam" id="PF13411">
    <property type="entry name" value="MerR_1"/>
    <property type="match status" value="1"/>
</dbReference>
<name>A0A0R2EYN1_9LACO</name>
<dbReference type="OrthoDB" id="9811174at2"/>
<evidence type="ECO:0000313" key="8">
    <source>
        <dbReference type="Proteomes" id="UP000050865"/>
    </source>
</evidence>
<evidence type="ECO:0000256" key="5">
    <source>
        <dbReference type="SAM" id="MobiDB-lite"/>
    </source>
</evidence>
<dbReference type="PATRIC" id="fig|1423730.4.peg.889"/>
<evidence type="ECO:0000259" key="6">
    <source>
        <dbReference type="PROSITE" id="PS50937"/>
    </source>
</evidence>
<sequence length="146" mass="16880">MTYTVQEVAKKMGLTTYTVRFYHDHGLLPYVKRDENNNRVFDDVDLEWVHLITCLRQTGMPLANIKHYVDLVIAGSDTVPERYQIMLAQQQRTLQEIDELNHHLETINKKVAHYADVLINQKPDSYEPSNVAEAPDKAPDMQLTKA</sequence>
<reference evidence="7 8" key="1">
    <citation type="journal article" date="2015" name="Genome Announc.">
        <title>Expanding the biotechnology potential of lactobacilli through comparative genomics of 213 strains and associated genera.</title>
        <authorList>
            <person name="Sun Z."/>
            <person name="Harris H.M."/>
            <person name="McCann A."/>
            <person name="Guo C."/>
            <person name="Argimon S."/>
            <person name="Zhang W."/>
            <person name="Yang X."/>
            <person name="Jeffery I.B."/>
            <person name="Cooney J.C."/>
            <person name="Kagawa T.F."/>
            <person name="Liu W."/>
            <person name="Song Y."/>
            <person name="Salvetti E."/>
            <person name="Wrobel A."/>
            <person name="Rasinkangas P."/>
            <person name="Parkhill J."/>
            <person name="Rea M.C."/>
            <person name="O'Sullivan O."/>
            <person name="Ritari J."/>
            <person name="Douillard F.P."/>
            <person name="Paul Ross R."/>
            <person name="Yang R."/>
            <person name="Briner A.E."/>
            <person name="Felis G.E."/>
            <person name="de Vos W.M."/>
            <person name="Barrangou R."/>
            <person name="Klaenhammer T.R."/>
            <person name="Caufield P.W."/>
            <person name="Cui Y."/>
            <person name="Zhang H."/>
            <person name="O'Toole P.W."/>
        </authorList>
    </citation>
    <scope>NUCLEOTIDE SEQUENCE [LARGE SCALE GENOMIC DNA]</scope>
    <source>
        <strain evidence="7 8">DSM 22697</strain>
    </source>
</reference>
<accession>A0A0R2EYN1</accession>
<keyword evidence="2" id="KW-0805">Transcription regulation</keyword>
<dbReference type="SUPFAM" id="SSF46955">
    <property type="entry name" value="Putative DNA-binding domain"/>
    <property type="match status" value="1"/>
</dbReference>
<feature type="region of interest" description="Disordered" evidence="5">
    <location>
        <begin position="125"/>
        <end position="146"/>
    </location>
</feature>
<evidence type="ECO:0000256" key="2">
    <source>
        <dbReference type="ARBA" id="ARBA00023015"/>
    </source>
</evidence>